<name>A0AAF5PTR0_WUCBA</name>
<feature type="compositionally biased region" description="Basic residues" evidence="1">
    <location>
        <begin position="1206"/>
        <end position="1223"/>
    </location>
</feature>
<organism evidence="3 4">
    <name type="scientific">Wuchereria bancrofti</name>
    <dbReference type="NCBI Taxonomy" id="6293"/>
    <lineage>
        <taxon>Eukaryota</taxon>
        <taxon>Metazoa</taxon>
        <taxon>Ecdysozoa</taxon>
        <taxon>Nematoda</taxon>
        <taxon>Chromadorea</taxon>
        <taxon>Rhabditida</taxon>
        <taxon>Spirurina</taxon>
        <taxon>Spiruromorpha</taxon>
        <taxon>Filarioidea</taxon>
        <taxon>Onchocercidae</taxon>
        <taxon>Wuchereria</taxon>
    </lineage>
</organism>
<feature type="compositionally biased region" description="Polar residues" evidence="1">
    <location>
        <begin position="309"/>
        <end position="338"/>
    </location>
</feature>
<dbReference type="AlphaFoldDB" id="A0AAF5PTR0"/>
<feature type="compositionally biased region" description="Basic and acidic residues" evidence="1">
    <location>
        <begin position="275"/>
        <end position="288"/>
    </location>
</feature>
<evidence type="ECO:0000313" key="4">
    <source>
        <dbReference type="WBParaSite" id="mrna-Wban_05361"/>
    </source>
</evidence>
<dbReference type="InterPro" id="IPR001810">
    <property type="entry name" value="F-box_dom"/>
</dbReference>
<evidence type="ECO:0000313" key="3">
    <source>
        <dbReference type="Proteomes" id="UP000093561"/>
    </source>
</evidence>
<reference evidence="3" key="2">
    <citation type="journal article" date="2016" name="Mol. Ecol.">
        <title>Population genomics of the filarial nematode parasite Wuchereria bancrofti from mosquitoes.</title>
        <authorList>
            <person name="Small S.T."/>
            <person name="Reimer L.J."/>
            <person name="Tisch D.J."/>
            <person name="King C.L."/>
            <person name="Christensen B.M."/>
            <person name="Siba P.M."/>
            <person name="Kazura J.W."/>
            <person name="Serre D."/>
            <person name="Zimmerman P.A."/>
        </authorList>
    </citation>
    <scope>NUCLEOTIDE SEQUENCE</scope>
    <source>
        <strain evidence="3">pt0022</strain>
    </source>
</reference>
<reference evidence="3" key="1">
    <citation type="submission" date="2015-03" db="EMBL/GenBank/DDBJ databases">
        <title>Wuchereria bancrofti Genome Sequencing Papua New Guinea Strain.</title>
        <authorList>
            <person name="Small S.T."/>
            <person name="Serre D."/>
            <person name="Zimmerman P.A."/>
        </authorList>
    </citation>
    <scope>NUCLEOTIDE SEQUENCE [LARGE SCALE GENOMIC DNA]</scope>
    <source>
        <strain evidence="3">pt0022</strain>
    </source>
</reference>
<sequence>MSQSFRTSEEMVRTFAQKQTAAISNQKQKRETGAVFQKQEAVIKSGTQKQKEMVMFSLQEANASMEKGEELSGTAYQEITVMSGQKPEKGDLNPEQKHKATVVIPVQKQEKVAGYSMQKQEEAVRISALEKGESIIKKKERIIRTSEQRKEATSGTIRREKQGTVETSGQQQGLRVGTSCQKQKGIVRTSTHKQEKAIGTLTRKQDSVQKQETATKTLIQKKERIPEVDAEKQELATRIPVEKRKGIPTTSVKRQESVTGTLRQKQERITGTPVHKQERTPVQKRERTTVTLVQKQTTIGIVAQKQKETTFQTPVQKEKTSLGTPVQEQEETSLTTPVQKEETSLAIPVQKEKASLGTPVKEQEETLLTTPVQKEETSLAIPVQKEETSLRTPVQKEKASLGTLVQEQEETSFRTPLQKEETSLGTPVQEQEEISFGSPVQGQEEISLGTPVQGQEETSETPVQIQEGATKSVAEVQESDGKLPGTSKNEKFKRVSTAGLSQIEQTVSYVQPSTAQFFPSQEVQLMQTEMQIIEGPGGHLYNQLPQQYGSVPVLPFPQQTEIQIVEAPVYRPLSVPPYPVQPEMQMVETRAGPLYSQVPQQYEPVPFQSYSAQPEMQMVETRAGPLYSQVPQPQQYGPFPVVPQFPQPVPRLSAQPMTRIPTQPLPGQVVLQFPQAVPGVPAQSITRTGPLSGQVVPQFPHPIPRLSSQSIARIPKAPLHGQIVSKFPQPVPGLPAQPMARIPEPGQVLQQFGASHLGQFQAVTRPFIPVSGYAQCNFQTSSSGAFPGSDAQQFLDQIQQHQSNASRKQEQKQHDYKVDGLVVTEVTLQLSEPTITLSVARDKPTDPKIDTEKKDGTEKETERKPTHVEFIYGQNSMMRVEVPGTEGTWQQPKIKLWPRSRKHRRDKLVIRHQAQMIEELFLHGPSDLSPAAVECSDEKLGVSLENMPEKVLIKIFELIAKEQNNNPNISIYNMYRLKLVCRRFNDVLENNTKVLPRYEVCGLRIKSKKVGPLGYFAMVYRYGTGAFEPPCACLDLIDIPSFLRHDIINGFIYIDKMELTDRLFITLNELTYAENVQRIVFSKINSVNLTPESGICTFLDKFPNLLDLWFFGYYEESELGLDHSQVVMQMQRSECGNGILTRKDMKSMIERLKYKRKKRIKRSGMRAAVQNKARVQKKEAIQSKTRYIQSKTGIRNKTGVQSKTRVQSKIKVQTKARTQSKTRVRNETEIQSKTTGKGNPQEKNV</sequence>
<feature type="compositionally biased region" description="Polar residues" evidence="1">
    <location>
        <begin position="248"/>
        <end position="263"/>
    </location>
</feature>
<feature type="region of interest" description="Disordered" evidence="1">
    <location>
        <begin position="1192"/>
        <end position="1245"/>
    </location>
</feature>
<feature type="compositionally biased region" description="Polar residues" evidence="1">
    <location>
        <begin position="1192"/>
        <end position="1205"/>
    </location>
</feature>
<feature type="compositionally biased region" description="Polar residues" evidence="1">
    <location>
        <begin position="450"/>
        <end position="469"/>
    </location>
</feature>
<protein>
    <recommendedName>
        <fullName evidence="2">F-box domain-containing protein</fullName>
    </recommendedName>
</protein>
<evidence type="ECO:0000256" key="1">
    <source>
        <dbReference type="SAM" id="MobiDB-lite"/>
    </source>
</evidence>
<feature type="compositionally biased region" description="Polar residues" evidence="1">
    <location>
        <begin position="1231"/>
        <end position="1245"/>
    </location>
</feature>
<reference evidence="4" key="3">
    <citation type="submission" date="2024-02" db="UniProtKB">
        <authorList>
            <consortium name="WormBaseParasite"/>
        </authorList>
    </citation>
    <scope>IDENTIFICATION</scope>
    <source>
        <strain evidence="4">pt0022</strain>
    </source>
</reference>
<feature type="region of interest" description="Disordered" evidence="1">
    <location>
        <begin position="146"/>
        <end position="213"/>
    </location>
</feature>
<evidence type="ECO:0000259" key="2">
    <source>
        <dbReference type="PROSITE" id="PS50181"/>
    </source>
</evidence>
<feature type="compositionally biased region" description="Basic and acidic residues" evidence="1">
    <location>
        <begin position="146"/>
        <end position="163"/>
    </location>
</feature>
<feature type="compositionally biased region" description="Polar residues" evidence="1">
    <location>
        <begin position="164"/>
        <end position="182"/>
    </location>
</feature>
<feature type="region of interest" description="Disordered" evidence="1">
    <location>
        <begin position="839"/>
        <end position="863"/>
    </location>
</feature>
<proteinExistence type="predicted"/>
<feature type="domain" description="F-box" evidence="2">
    <location>
        <begin position="941"/>
        <end position="998"/>
    </location>
</feature>
<feature type="compositionally biased region" description="Basic and acidic residues" evidence="1">
    <location>
        <begin position="384"/>
        <end position="399"/>
    </location>
</feature>
<dbReference type="WBParaSite" id="mrna-Wban_05361">
    <property type="protein sequence ID" value="mrna-Wban_05361"/>
    <property type="gene ID" value="Wban_05361"/>
</dbReference>
<feature type="compositionally biased region" description="Basic and acidic residues" evidence="1">
    <location>
        <begin position="840"/>
        <end position="863"/>
    </location>
</feature>
<dbReference type="Proteomes" id="UP000093561">
    <property type="component" value="Unassembled WGS sequence"/>
</dbReference>
<feature type="region of interest" description="Disordered" evidence="1">
    <location>
        <begin position="239"/>
        <end position="289"/>
    </location>
</feature>
<dbReference type="PROSITE" id="PS50181">
    <property type="entry name" value="FBOX"/>
    <property type="match status" value="1"/>
</dbReference>
<feature type="region of interest" description="Disordered" evidence="1">
    <location>
        <begin position="309"/>
        <end position="489"/>
    </location>
</feature>
<accession>A0AAF5PTR0</accession>